<protein>
    <submittedName>
        <fullName evidence="1">Derlin-2</fullName>
    </submittedName>
</protein>
<evidence type="ECO:0000313" key="1">
    <source>
        <dbReference type="EMBL" id="CCP78467.1"/>
    </source>
</evidence>
<reference evidence="1" key="1">
    <citation type="submission" date="2012-11" db="EMBL/GenBank/DDBJ databases">
        <title>An American mink transcriptome.</title>
        <authorList>
            <person name="Anistoroaei R."/>
            <person name="Christensen K."/>
        </authorList>
    </citation>
    <scope>NUCLEOTIDE SEQUENCE</scope>
    <source>
        <tissue evidence="1">Pool of brain</tissue>
    </source>
</reference>
<sequence>VLFRFVLKTTTVLSILSRSQGLNDVFQTSSWKLHRNPVSDRVAPLSGSDHSVTYLWPFNHRNPRKCLLSECGNVFYLICLTSIFFFF</sequence>
<proteinExistence type="evidence at transcript level"/>
<organism evidence="1">
    <name type="scientific">Neovison vison</name>
    <name type="common">American mink</name>
    <name type="synonym">Mustela vison</name>
    <dbReference type="NCBI Taxonomy" id="452646"/>
    <lineage>
        <taxon>Eukaryota</taxon>
        <taxon>Metazoa</taxon>
        <taxon>Chordata</taxon>
        <taxon>Craniata</taxon>
        <taxon>Vertebrata</taxon>
        <taxon>Euteleostomi</taxon>
        <taxon>Mammalia</taxon>
        <taxon>Eutheria</taxon>
        <taxon>Laurasiatheria</taxon>
        <taxon>Carnivora</taxon>
        <taxon>Caniformia</taxon>
        <taxon>Musteloidea</taxon>
        <taxon>Mustelidae</taxon>
        <taxon>Mustelinae</taxon>
        <taxon>Neogale</taxon>
    </lineage>
</organism>
<dbReference type="EMBL" id="HAAF01006643">
    <property type="protein sequence ID" value="CCP78467.1"/>
    <property type="molecule type" value="mRNA"/>
</dbReference>
<dbReference type="AlphaFoldDB" id="U6D8Q5"/>
<gene>
    <name evidence="1" type="primary">DERL2</name>
</gene>
<accession>U6D8Q5</accession>
<feature type="non-terminal residue" evidence="1">
    <location>
        <position position="1"/>
    </location>
</feature>
<name>U6D8Q5_NEOVI</name>